<reference evidence="2 3" key="1">
    <citation type="journal article" date="2023" name="G3 (Bethesda)">
        <title>A chromosome-length genome assembly and annotation of blackberry (Rubus argutus, cv. 'Hillquist').</title>
        <authorList>
            <person name="Bruna T."/>
            <person name="Aryal R."/>
            <person name="Dudchenko O."/>
            <person name="Sargent D.J."/>
            <person name="Mead D."/>
            <person name="Buti M."/>
            <person name="Cavallini A."/>
            <person name="Hytonen T."/>
            <person name="Andres J."/>
            <person name="Pham M."/>
            <person name="Weisz D."/>
            <person name="Mascagni F."/>
            <person name="Usai G."/>
            <person name="Natali L."/>
            <person name="Bassil N."/>
            <person name="Fernandez G.E."/>
            <person name="Lomsadze A."/>
            <person name="Armour M."/>
            <person name="Olukolu B."/>
            <person name="Poorten T."/>
            <person name="Britton C."/>
            <person name="Davik J."/>
            <person name="Ashrafi H."/>
            <person name="Aiden E.L."/>
            <person name="Borodovsky M."/>
            <person name="Worthington M."/>
        </authorList>
    </citation>
    <scope>NUCLEOTIDE SEQUENCE [LARGE SCALE GENOMIC DNA]</scope>
    <source>
        <strain evidence="2">PI 553951</strain>
    </source>
</reference>
<organism evidence="2 3">
    <name type="scientific">Rubus argutus</name>
    <name type="common">Southern blackberry</name>
    <dbReference type="NCBI Taxonomy" id="59490"/>
    <lineage>
        <taxon>Eukaryota</taxon>
        <taxon>Viridiplantae</taxon>
        <taxon>Streptophyta</taxon>
        <taxon>Embryophyta</taxon>
        <taxon>Tracheophyta</taxon>
        <taxon>Spermatophyta</taxon>
        <taxon>Magnoliopsida</taxon>
        <taxon>eudicotyledons</taxon>
        <taxon>Gunneridae</taxon>
        <taxon>Pentapetalae</taxon>
        <taxon>rosids</taxon>
        <taxon>fabids</taxon>
        <taxon>Rosales</taxon>
        <taxon>Rosaceae</taxon>
        <taxon>Rosoideae</taxon>
        <taxon>Rosoideae incertae sedis</taxon>
        <taxon>Rubus</taxon>
    </lineage>
</organism>
<name>A0AAW1YDT5_RUBAR</name>
<comment type="caution">
    <text evidence="2">The sequence shown here is derived from an EMBL/GenBank/DDBJ whole genome shotgun (WGS) entry which is preliminary data.</text>
</comment>
<evidence type="ECO:0000313" key="3">
    <source>
        <dbReference type="Proteomes" id="UP001457282"/>
    </source>
</evidence>
<accession>A0AAW1YDT5</accession>
<sequence>MQKNFHELNGKFVEVKRAVPREENYNNNDRGYQPGNRPRYTAGWRPQVGITCTTECPGQAVNHRGFVTEHAPADVKSSGVEGEKLDVDGAA</sequence>
<evidence type="ECO:0000313" key="2">
    <source>
        <dbReference type="EMBL" id="KAK9946349.1"/>
    </source>
</evidence>
<keyword evidence="3" id="KW-1185">Reference proteome</keyword>
<proteinExistence type="predicted"/>
<dbReference type="EMBL" id="JBEDUW010000002">
    <property type="protein sequence ID" value="KAK9946349.1"/>
    <property type="molecule type" value="Genomic_DNA"/>
</dbReference>
<evidence type="ECO:0000256" key="1">
    <source>
        <dbReference type="SAM" id="MobiDB-lite"/>
    </source>
</evidence>
<dbReference type="AlphaFoldDB" id="A0AAW1YDT5"/>
<dbReference type="Proteomes" id="UP001457282">
    <property type="component" value="Unassembled WGS sequence"/>
</dbReference>
<feature type="region of interest" description="Disordered" evidence="1">
    <location>
        <begin position="20"/>
        <end position="42"/>
    </location>
</feature>
<gene>
    <name evidence="2" type="ORF">M0R45_011818</name>
</gene>
<protein>
    <submittedName>
        <fullName evidence="2">Uncharacterized protein</fullName>
    </submittedName>
</protein>